<dbReference type="PROSITE" id="PS51257">
    <property type="entry name" value="PROKAR_LIPOPROTEIN"/>
    <property type="match status" value="1"/>
</dbReference>
<dbReference type="SUPFAM" id="SSF55486">
    <property type="entry name" value="Metalloproteases ('zincins'), catalytic domain"/>
    <property type="match status" value="1"/>
</dbReference>
<evidence type="ECO:0000313" key="2">
    <source>
        <dbReference type="Proteomes" id="UP000288758"/>
    </source>
</evidence>
<reference evidence="1 2" key="1">
    <citation type="submission" date="2018-12" db="EMBL/GenBank/DDBJ databases">
        <title>Complete Genome Sequence of the Corallopyronin A producing Myxobacterium Corallococcus coralloides B035.</title>
        <authorList>
            <person name="Bouhired S.M."/>
            <person name="Rupp O."/>
            <person name="Blom J."/>
            <person name="Schaeberle T.F."/>
            <person name="Kehraus S."/>
            <person name="Schiefer A."/>
            <person name="Pfarr K."/>
            <person name="Goesmann A."/>
            <person name="Hoerauf A."/>
            <person name="Koenig G.M."/>
        </authorList>
    </citation>
    <scope>NUCLEOTIDE SEQUENCE [LARGE SCALE GENOMIC DNA]</scope>
    <source>
        <strain evidence="1 2">B035</strain>
    </source>
</reference>
<name>A0A410RZ10_CORCK</name>
<sequence>MRKLSMMGVMLFGVLGSGCQGEDWEQSPHEQPGGAEAAVTATRQAVVSPELAASLTCVETYVGAGTCDWAHWSELWETCQTYEHAELEDGLFLDEVQAENCTAANWSALREQLIAPRASLVRVRESCNGGSQVIQEAPSNGCHTLPQAAGASFVDVPIGKAVTLHAAGDCTGDSVTVETDTNLCETSFGSGASANDQVRSFRLQDVEAPPSEHRYDCAGDESTCVKNNNNANRLAAINKKHTVKVVRITLDGRTTPALSAIQNSIRDVYRHYAVASRGQVSLEFTGSQTVQVTSSNCTTAKNQARQKANSSAFLTVFVLPGGMCSTSNAGSRSVFLKGTLVRDYAHEIGHVLGLAHSNVRDPSTQVVRSSADSSSFMSTFAADNYNLPQLHWLGWTKKEELVRINPAIDSSGSTEVTLRPVGTNADSTSSLPLGAVWEIPGTEQRLFIAVPKPRLNGTNQIEGGTVFAYQAPKCVGCTGMAMGTMQLARFGAKSVNEHKASDIFIKPVGYTSSFVQENGKSVEVFTSVTLRIRK</sequence>
<dbReference type="EMBL" id="CP034669">
    <property type="protein sequence ID" value="QAT87184.1"/>
    <property type="molecule type" value="Genomic_DNA"/>
</dbReference>
<dbReference type="Gene3D" id="3.40.390.10">
    <property type="entry name" value="Collagenase (Catalytic Domain)"/>
    <property type="match status" value="1"/>
</dbReference>
<evidence type="ECO:0000313" key="1">
    <source>
        <dbReference type="EMBL" id="QAT87184.1"/>
    </source>
</evidence>
<proteinExistence type="predicted"/>
<accession>A0A410RZ10</accession>
<protein>
    <recommendedName>
        <fullName evidence="3">Lipoprotein</fullName>
    </recommendedName>
</protein>
<dbReference type="AlphaFoldDB" id="A0A410RZ10"/>
<dbReference type="RefSeq" id="WP_240672481.1">
    <property type="nucleotide sequence ID" value="NZ_CP034669.1"/>
</dbReference>
<dbReference type="GO" id="GO:0008237">
    <property type="term" value="F:metallopeptidase activity"/>
    <property type="evidence" value="ECO:0007669"/>
    <property type="project" value="InterPro"/>
</dbReference>
<dbReference type="InterPro" id="IPR024079">
    <property type="entry name" value="MetalloPept_cat_dom_sf"/>
</dbReference>
<dbReference type="Proteomes" id="UP000288758">
    <property type="component" value="Chromosome"/>
</dbReference>
<evidence type="ECO:0008006" key="3">
    <source>
        <dbReference type="Google" id="ProtNLM"/>
    </source>
</evidence>
<organism evidence="1 2">
    <name type="scientific">Corallococcus coralloides</name>
    <name type="common">Myxococcus coralloides</name>
    <dbReference type="NCBI Taxonomy" id="184914"/>
    <lineage>
        <taxon>Bacteria</taxon>
        <taxon>Pseudomonadati</taxon>
        <taxon>Myxococcota</taxon>
        <taxon>Myxococcia</taxon>
        <taxon>Myxococcales</taxon>
        <taxon>Cystobacterineae</taxon>
        <taxon>Myxococcaceae</taxon>
        <taxon>Corallococcus</taxon>
    </lineage>
</organism>
<gene>
    <name evidence="1" type="ORF">EJ065_5651</name>
</gene>